<keyword evidence="3" id="KW-0233">DNA recombination</keyword>
<comment type="caution">
    <text evidence="5">The sequence shown here is derived from an EMBL/GenBank/DDBJ whole genome shotgun (WGS) entry which is preliminary data.</text>
</comment>
<dbReference type="InterPro" id="IPR011010">
    <property type="entry name" value="DNA_brk_join_enz"/>
</dbReference>
<dbReference type="InterPro" id="IPR050090">
    <property type="entry name" value="Tyrosine_recombinase_XerCD"/>
</dbReference>
<feature type="domain" description="Tyr recombinase" evidence="4">
    <location>
        <begin position="8"/>
        <end position="217"/>
    </location>
</feature>
<dbReference type="InterPro" id="IPR013762">
    <property type="entry name" value="Integrase-like_cat_sf"/>
</dbReference>
<dbReference type="InterPro" id="IPR002104">
    <property type="entry name" value="Integrase_catalytic"/>
</dbReference>
<accession>A0A951QEG9</accession>
<sequence>MPKSDRSGQAEVLSPDQLNHLWQNLEQPHRLITQICYYSGSRIGEVCQLRAEDIKNAQIVFRSPNTKTKQTKTVDMAPPLRSLLDQATLPKVGYLFPAAPTTRTKRKIYRIDRASDTAGRVDVRTNKPIQNHFTVVGEIDRQFLSTQAVDKALRKACKAIGLDGVSTHTFRRSLATHLYRGGVPLRTIMAITGHKSLASLTLYINLEQGEAKDALFEFFKAG</sequence>
<dbReference type="GO" id="GO:0015074">
    <property type="term" value="P:DNA integration"/>
    <property type="evidence" value="ECO:0007669"/>
    <property type="project" value="InterPro"/>
</dbReference>
<dbReference type="PANTHER" id="PTHR30349:SF41">
    <property type="entry name" value="INTEGRASE_RECOMBINASE PROTEIN MJ0367-RELATED"/>
    <property type="match status" value="1"/>
</dbReference>
<dbReference type="PROSITE" id="PS51898">
    <property type="entry name" value="TYR_RECOMBINASE"/>
    <property type="match status" value="1"/>
</dbReference>
<evidence type="ECO:0000256" key="2">
    <source>
        <dbReference type="ARBA" id="ARBA00023125"/>
    </source>
</evidence>
<evidence type="ECO:0000313" key="6">
    <source>
        <dbReference type="Proteomes" id="UP000757435"/>
    </source>
</evidence>
<evidence type="ECO:0000256" key="3">
    <source>
        <dbReference type="ARBA" id="ARBA00023172"/>
    </source>
</evidence>
<evidence type="ECO:0000259" key="4">
    <source>
        <dbReference type="PROSITE" id="PS51898"/>
    </source>
</evidence>
<protein>
    <submittedName>
        <fullName evidence="5">Tyrosine-type recombinase/integrase</fullName>
    </submittedName>
</protein>
<name>A0A951QEG9_9CYAN</name>
<dbReference type="AlphaFoldDB" id="A0A951QEG9"/>
<gene>
    <name evidence="5" type="ORF">KME15_20505</name>
</gene>
<evidence type="ECO:0000313" key="5">
    <source>
        <dbReference type="EMBL" id="MBW4661064.1"/>
    </source>
</evidence>
<comment type="similarity">
    <text evidence="1">Belongs to the 'phage' integrase family.</text>
</comment>
<dbReference type="Gene3D" id="1.10.443.10">
    <property type="entry name" value="Intergrase catalytic core"/>
    <property type="match status" value="1"/>
</dbReference>
<dbReference type="SUPFAM" id="SSF56349">
    <property type="entry name" value="DNA breaking-rejoining enzymes"/>
    <property type="match status" value="1"/>
</dbReference>
<dbReference type="GO" id="GO:0006310">
    <property type="term" value="P:DNA recombination"/>
    <property type="evidence" value="ECO:0007669"/>
    <property type="project" value="UniProtKB-KW"/>
</dbReference>
<proteinExistence type="inferred from homology"/>
<dbReference type="EMBL" id="JAHHHD010000029">
    <property type="protein sequence ID" value="MBW4661064.1"/>
    <property type="molecule type" value="Genomic_DNA"/>
</dbReference>
<evidence type="ECO:0000256" key="1">
    <source>
        <dbReference type="ARBA" id="ARBA00008857"/>
    </source>
</evidence>
<dbReference type="Pfam" id="PF00589">
    <property type="entry name" value="Phage_integrase"/>
    <property type="match status" value="1"/>
</dbReference>
<reference evidence="5" key="2">
    <citation type="journal article" date="2022" name="Microbiol. Resour. Announc.">
        <title>Metagenome Sequencing to Explore Phylogenomics of Terrestrial Cyanobacteria.</title>
        <authorList>
            <person name="Ward R.D."/>
            <person name="Stajich J.E."/>
            <person name="Johansen J.R."/>
            <person name="Huntemann M."/>
            <person name="Clum A."/>
            <person name="Foster B."/>
            <person name="Foster B."/>
            <person name="Roux S."/>
            <person name="Palaniappan K."/>
            <person name="Varghese N."/>
            <person name="Mukherjee S."/>
            <person name="Reddy T.B.K."/>
            <person name="Daum C."/>
            <person name="Copeland A."/>
            <person name="Chen I.A."/>
            <person name="Ivanova N.N."/>
            <person name="Kyrpides N.C."/>
            <person name="Shapiro N."/>
            <person name="Eloe-Fadrosh E.A."/>
            <person name="Pietrasiak N."/>
        </authorList>
    </citation>
    <scope>NUCLEOTIDE SEQUENCE</scope>
    <source>
        <strain evidence="5">UHER 2000/2452</strain>
    </source>
</reference>
<dbReference type="GO" id="GO:0003677">
    <property type="term" value="F:DNA binding"/>
    <property type="evidence" value="ECO:0007669"/>
    <property type="project" value="UniProtKB-KW"/>
</dbReference>
<dbReference type="Proteomes" id="UP000757435">
    <property type="component" value="Unassembled WGS sequence"/>
</dbReference>
<keyword evidence="2" id="KW-0238">DNA-binding</keyword>
<reference evidence="5" key="1">
    <citation type="submission" date="2021-05" db="EMBL/GenBank/DDBJ databases">
        <authorList>
            <person name="Pietrasiak N."/>
            <person name="Ward R."/>
            <person name="Stajich J.E."/>
            <person name="Kurbessoian T."/>
        </authorList>
    </citation>
    <scope>NUCLEOTIDE SEQUENCE</scope>
    <source>
        <strain evidence="5">UHER 2000/2452</strain>
    </source>
</reference>
<organism evidence="5 6">
    <name type="scientific">Drouetiella hepatica Uher 2000/2452</name>
    <dbReference type="NCBI Taxonomy" id="904376"/>
    <lineage>
        <taxon>Bacteria</taxon>
        <taxon>Bacillati</taxon>
        <taxon>Cyanobacteriota</taxon>
        <taxon>Cyanophyceae</taxon>
        <taxon>Oculatellales</taxon>
        <taxon>Oculatellaceae</taxon>
        <taxon>Drouetiella</taxon>
    </lineage>
</organism>
<dbReference type="PANTHER" id="PTHR30349">
    <property type="entry name" value="PHAGE INTEGRASE-RELATED"/>
    <property type="match status" value="1"/>
</dbReference>